<evidence type="ECO:0008006" key="6">
    <source>
        <dbReference type="Google" id="ProtNLM"/>
    </source>
</evidence>
<feature type="signal peptide" evidence="1">
    <location>
        <begin position="1"/>
        <end position="23"/>
    </location>
</feature>
<dbReference type="InterPro" id="IPR040756">
    <property type="entry name" value="Peptidase_M61_N"/>
</dbReference>
<proteinExistence type="predicted"/>
<feature type="chain" id="PRO_5042269447" description="M61 family peptidase" evidence="1">
    <location>
        <begin position="24"/>
        <end position="607"/>
    </location>
</feature>
<gene>
    <name evidence="4" type="ORF">GWO12_12955</name>
</gene>
<dbReference type="Gene3D" id="2.30.42.10">
    <property type="match status" value="1"/>
</dbReference>
<dbReference type="AlphaFoldDB" id="A0AAE4ZB85"/>
<dbReference type="Gene3D" id="1.10.390.10">
    <property type="entry name" value="Neutral Protease Domain 2"/>
    <property type="match status" value="1"/>
</dbReference>
<evidence type="ECO:0000259" key="3">
    <source>
        <dbReference type="Pfam" id="PF17899"/>
    </source>
</evidence>
<reference evidence="4 5" key="1">
    <citation type="submission" date="2020-01" db="EMBL/GenBank/DDBJ databases">
        <title>Genomes assembled from Gulf of Kutch pelagic sediment metagenomes.</title>
        <authorList>
            <person name="Chandrashekar M."/>
            <person name="Mahajan M.S."/>
            <person name="Dave K.J."/>
            <person name="Vatsa P."/>
            <person name="Nathani N.M."/>
        </authorList>
    </citation>
    <scope>NUCLEOTIDE SEQUENCE [LARGE SCALE GENOMIC DNA]</scope>
    <source>
        <strain evidence="4">KS3-K002</strain>
    </source>
</reference>
<dbReference type="InterPro" id="IPR036034">
    <property type="entry name" value="PDZ_sf"/>
</dbReference>
<dbReference type="EMBL" id="JAACAK010000112">
    <property type="protein sequence ID" value="NIR75997.1"/>
    <property type="molecule type" value="Genomic_DNA"/>
</dbReference>
<dbReference type="InterPro" id="IPR024191">
    <property type="entry name" value="Peptidase_M61"/>
</dbReference>
<dbReference type="Gene3D" id="2.60.40.3650">
    <property type="match status" value="1"/>
</dbReference>
<organism evidence="4 5">
    <name type="scientific">Candidatus Kutchimonas denitrificans</name>
    <dbReference type="NCBI Taxonomy" id="3056748"/>
    <lineage>
        <taxon>Bacteria</taxon>
        <taxon>Pseudomonadati</taxon>
        <taxon>Gemmatimonadota</taxon>
        <taxon>Gemmatimonadia</taxon>
        <taxon>Candidatus Palauibacterales</taxon>
        <taxon>Candidatus Palauibacteraceae</taxon>
        <taxon>Candidatus Kutchimonas</taxon>
    </lineage>
</organism>
<dbReference type="SUPFAM" id="SSF55486">
    <property type="entry name" value="Metalloproteases ('zincins'), catalytic domain"/>
    <property type="match status" value="1"/>
</dbReference>
<feature type="domain" description="Peptidase M61 N-terminal" evidence="3">
    <location>
        <begin position="52"/>
        <end position="206"/>
    </location>
</feature>
<dbReference type="PIRSF" id="PIRSF016493">
    <property type="entry name" value="Glycyl_aminpptds"/>
    <property type="match status" value="1"/>
</dbReference>
<evidence type="ECO:0000256" key="1">
    <source>
        <dbReference type="SAM" id="SignalP"/>
    </source>
</evidence>
<evidence type="ECO:0000313" key="5">
    <source>
        <dbReference type="Proteomes" id="UP000702544"/>
    </source>
</evidence>
<comment type="caution">
    <text evidence="4">The sequence shown here is derived from an EMBL/GenBank/DDBJ whole genome shotgun (WGS) entry which is preliminary data.</text>
</comment>
<dbReference type="SUPFAM" id="SSF50156">
    <property type="entry name" value="PDZ domain-like"/>
    <property type="match status" value="1"/>
</dbReference>
<dbReference type="Pfam" id="PF17899">
    <property type="entry name" value="Peptidase_M61_N"/>
    <property type="match status" value="1"/>
</dbReference>
<evidence type="ECO:0000259" key="2">
    <source>
        <dbReference type="Pfam" id="PF05299"/>
    </source>
</evidence>
<feature type="domain" description="Peptidase M61 catalytic" evidence="2">
    <location>
        <begin position="298"/>
        <end position="401"/>
    </location>
</feature>
<dbReference type="Pfam" id="PF05299">
    <property type="entry name" value="Peptidase_M61"/>
    <property type="match status" value="1"/>
</dbReference>
<dbReference type="Proteomes" id="UP000702544">
    <property type="component" value="Unassembled WGS sequence"/>
</dbReference>
<keyword evidence="1" id="KW-0732">Signal</keyword>
<evidence type="ECO:0000313" key="4">
    <source>
        <dbReference type="EMBL" id="NIR75997.1"/>
    </source>
</evidence>
<dbReference type="InterPro" id="IPR007963">
    <property type="entry name" value="Peptidase_M61_catalytic"/>
</dbReference>
<name>A0AAE4ZB85_9BACT</name>
<accession>A0AAE4ZB85</accession>
<protein>
    <recommendedName>
        <fullName evidence="6">M61 family peptidase</fullName>
    </recommendedName>
</protein>
<sequence>MTRPRRLAWIAALCTLMPAALIAQSDGDAARSAPISDVSYEITYDRSTAVFRQIGVAMSFRTDASGPVLLSLPAWTPGSYELDNYARYVRDFSATRDDRPIDWDKVDYDTWRLFPEGSGTVTVRFNYRADQLDTGSSWSAPDFVFFNGTNLFMYPEGRSLDFESSVRIRTEPDWRVATGMTAASGPGAYSAEDFHELVDMPTFVGRFDVDSAEIDGVLHRLATYPAGFVAGPARENLWNQLRGMMPPMAAVFGETPFETYTTLMVFPEAFGGASALEHRNSHLGIYIRQGLGSPFIASVLAHEIFHAWNVKRLRPAELVPYDYGQPQPTTLLWVSEGITSYYDDVSLVRGAVFDREFFLRVTEGDMASVDAAGAVALEDASLTTWIGPTDGTGSIYYSKGAAAGLLLDILIRDASDNRSSLDDVMRELYEETYRRRFTGFSVDDWWDAVRRAAGGDSFEKFYNRYVDGREPYPWAEVLPLAGLRVSVDTTRRPLVGIFTGQDSLGIRVAGLAQDGAAAEAGVREGDYLLRAGPVAIEDFDSFDAFRAHFSELPEGTPYELVVRRGDEELTLQTELRIQEDVSRSLSIDPNASEKAVRIREGILGGVR</sequence>
<dbReference type="InterPro" id="IPR027268">
    <property type="entry name" value="Peptidase_M4/M1_CTD_sf"/>
</dbReference>